<proteinExistence type="predicted"/>
<feature type="compositionally biased region" description="Basic and acidic residues" evidence="1">
    <location>
        <begin position="45"/>
        <end position="54"/>
    </location>
</feature>
<dbReference type="GeneID" id="34619110"/>
<name>A0A6P6RY93_9EIME</name>
<sequence length="419" mass="45835">MQHTQGSIQGRVLGADLGVSDTEGRSTTRSKSKKSTEAAPDEADGAVHDAHKSTADMPPCDGSQSQQCDTPGSSKSPVSISPEEMESRAELCLQVILEYEAEMSSILPLAEASSVGEFERDPEGLEGATETTSRAGGGPQQKRRRHNSSEGSDLLLAEKGLQRFAAYEDFKPAFAQQTCALSDAPGDGAATQDAALAEEVSDGLFVPQDSSLYTKRSIALLLLAGPSPVRMEDMRRSWMAPPQRLRRRHFAMRILNRTAEILLSCFGLQLLFFHLRGEENLRGFLLFLSVQFLSAQAELPLEVLKANLRVVGREDLLRNFDEASLLKAPHLREASHKIDPLGALLSECEFLRYISVERRHSGVGEEAEDTLFVAPTHRLTYELHLDKFRSECKAAVGVEPPDTSLKLPEAEELPGAPEP</sequence>
<reference evidence="3" key="1">
    <citation type="submission" date="2025-08" db="UniProtKB">
        <authorList>
            <consortium name="RefSeq"/>
        </authorList>
    </citation>
    <scope>IDENTIFICATION</scope>
</reference>
<dbReference type="AlphaFoldDB" id="A0A6P6RY93"/>
<protein>
    <submittedName>
        <fullName evidence="3">Uncharacterized protein LOC34619110</fullName>
    </submittedName>
</protein>
<organism evidence="2 3">
    <name type="scientific">Cyclospora cayetanensis</name>
    <dbReference type="NCBI Taxonomy" id="88456"/>
    <lineage>
        <taxon>Eukaryota</taxon>
        <taxon>Sar</taxon>
        <taxon>Alveolata</taxon>
        <taxon>Apicomplexa</taxon>
        <taxon>Conoidasida</taxon>
        <taxon>Coccidia</taxon>
        <taxon>Eucoccidiorida</taxon>
        <taxon>Eimeriorina</taxon>
        <taxon>Eimeriidae</taxon>
        <taxon>Cyclospora</taxon>
    </lineage>
</organism>
<feature type="compositionally biased region" description="Polar residues" evidence="1">
    <location>
        <begin position="62"/>
        <end position="79"/>
    </location>
</feature>
<feature type="region of interest" description="Disordered" evidence="1">
    <location>
        <begin position="1"/>
        <end position="85"/>
    </location>
</feature>
<dbReference type="Proteomes" id="UP000515125">
    <property type="component" value="Unplaced"/>
</dbReference>
<feature type="region of interest" description="Disordered" evidence="1">
    <location>
        <begin position="113"/>
        <end position="151"/>
    </location>
</feature>
<evidence type="ECO:0000313" key="2">
    <source>
        <dbReference type="Proteomes" id="UP000515125"/>
    </source>
</evidence>
<keyword evidence="2" id="KW-1185">Reference proteome</keyword>
<dbReference type="OrthoDB" id="346331at2759"/>
<gene>
    <name evidence="3" type="primary">LOC34619110</name>
</gene>
<dbReference type="RefSeq" id="XP_026192853.1">
    <property type="nucleotide sequence ID" value="XM_026337068.1"/>
</dbReference>
<evidence type="ECO:0000313" key="3">
    <source>
        <dbReference type="RefSeq" id="XP_026192853.1"/>
    </source>
</evidence>
<accession>A0A6P6RY93</accession>
<evidence type="ECO:0000256" key="1">
    <source>
        <dbReference type="SAM" id="MobiDB-lite"/>
    </source>
</evidence>
<feature type="region of interest" description="Disordered" evidence="1">
    <location>
        <begin position="399"/>
        <end position="419"/>
    </location>
</feature>